<protein>
    <submittedName>
        <fullName evidence="2">Mannose-6-phosphate isomerase-like protein (Cupin superfamily)</fullName>
    </submittedName>
</protein>
<dbReference type="Pfam" id="PF07883">
    <property type="entry name" value="Cupin_2"/>
    <property type="match status" value="1"/>
</dbReference>
<dbReference type="InterPro" id="IPR011051">
    <property type="entry name" value="RmlC_Cupin_sf"/>
</dbReference>
<evidence type="ECO:0000259" key="1">
    <source>
        <dbReference type="Pfam" id="PF07883"/>
    </source>
</evidence>
<keyword evidence="3" id="KW-1185">Reference proteome</keyword>
<dbReference type="PANTHER" id="PTHR36114:SF1">
    <property type="entry name" value="16.7 KDA PROTEIN IN WHIE LOCUS"/>
    <property type="match status" value="1"/>
</dbReference>
<dbReference type="RefSeq" id="WP_184335752.1">
    <property type="nucleotide sequence ID" value="NZ_JACHHZ010000007.1"/>
</dbReference>
<dbReference type="GO" id="GO:0016853">
    <property type="term" value="F:isomerase activity"/>
    <property type="evidence" value="ECO:0007669"/>
    <property type="project" value="UniProtKB-KW"/>
</dbReference>
<dbReference type="InterPro" id="IPR014710">
    <property type="entry name" value="RmlC-like_jellyroll"/>
</dbReference>
<dbReference type="SUPFAM" id="SSF51182">
    <property type="entry name" value="RmlC-like cupins"/>
    <property type="match status" value="1"/>
</dbReference>
<dbReference type="InterPro" id="IPR013096">
    <property type="entry name" value="Cupin_2"/>
</dbReference>
<dbReference type="PANTHER" id="PTHR36114">
    <property type="entry name" value="16.7 KDA PROTEIN IN WHIE LOCUS"/>
    <property type="match status" value="1"/>
</dbReference>
<name>A0A841HVT6_9GAMM</name>
<organism evidence="2 3">
    <name type="scientific">Povalibacter uvarum</name>
    <dbReference type="NCBI Taxonomy" id="732238"/>
    <lineage>
        <taxon>Bacteria</taxon>
        <taxon>Pseudomonadati</taxon>
        <taxon>Pseudomonadota</taxon>
        <taxon>Gammaproteobacteria</taxon>
        <taxon>Steroidobacterales</taxon>
        <taxon>Steroidobacteraceae</taxon>
        <taxon>Povalibacter</taxon>
    </lineage>
</organism>
<reference evidence="2 3" key="1">
    <citation type="submission" date="2020-08" db="EMBL/GenBank/DDBJ databases">
        <title>Genomic Encyclopedia of Type Strains, Phase IV (KMG-IV): sequencing the most valuable type-strain genomes for metagenomic binning, comparative biology and taxonomic classification.</title>
        <authorList>
            <person name="Goeker M."/>
        </authorList>
    </citation>
    <scope>NUCLEOTIDE SEQUENCE [LARGE SCALE GENOMIC DNA]</scope>
    <source>
        <strain evidence="2 3">DSM 26723</strain>
    </source>
</reference>
<accession>A0A841HVT6</accession>
<evidence type="ECO:0000313" key="2">
    <source>
        <dbReference type="EMBL" id="MBB6096369.1"/>
    </source>
</evidence>
<dbReference type="Proteomes" id="UP000588068">
    <property type="component" value="Unassembled WGS sequence"/>
</dbReference>
<dbReference type="AlphaFoldDB" id="A0A841HVT6"/>
<comment type="caution">
    <text evidence="2">The sequence shown here is derived from an EMBL/GenBank/DDBJ whole genome shotgun (WGS) entry which is preliminary data.</text>
</comment>
<sequence length="130" mass="15022">MQVTADDYTSEPVRYPALKVVDLFAEGAAVTERYRNMVINRVNDSCLRLAVFEEVYRWHFHPTSDELFLVVEGLLVIEFENGEAGRELQLRPWQCVTIPAMTRHRTRGVGRTVNLCFEKLRAETVFVDSD</sequence>
<keyword evidence="2" id="KW-0413">Isomerase</keyword>
<proteinExistence type="predicted"/>
<evidence type="ECO:0000313" key="3">
    <source>
        <dbReference type="Proteomes" id="UP000588068"/>
    </source>
</evidence>
<dbReference type="InterPro" id="IPR052044">
    <property type="entry name" value="PKS_Associated_Protein"/>
</dbReference>
<dbReference type="EMBL" id="JACHHZ010000007">
    <property type="protein sequence ID" value="MBB6096369.1"/>
    <property type="molecule type" value="Genomic_DNA"/>
</dbReference>
<dbReference type="CDD" id="cd02226">
    <property type="entry name" value="cupin_YdbB-like"/>
    <property type="match status" value="1"/>
</dbReference>
<gene>
    <name evidence="2" type="ORF">HNQ60_005291</name>
</gene>
<feature type="domain" description="Cupin type-2" evidence="1">
    <location>
        <begin position="57"/>
        <end position="110"/>
    </location>
</feature>
<dbReference type="Gene3D" id="2.60.120.10">
    <property type="entry name" value="Jelly Rolls"/>
    <property type="match status" value="1"/>
</dbReference>